<accession>A0ACC3DRD2</accession>
<dbReference type="EMBL" id="JAWDJW010001290">
    <property type="protein sequence ID" value="KAK3079218.1"/>
    <property type="molecule type" value="Genomic_DNA"/>
</dbReference>
<organism evidence="1 2">
    <name type="scientific">Coniosporium uncinatum</name>
    <dbReference type="NCBI Taxonomy" id="93489"/>
    <lineage>
        <taxon>Eukaryota</taxon>
        <taxon>Fungi</taxon>
        <taxon>Dikarya</taxon>
        <taxon>Ascomycota</taxon>
        <taxon>Pezizomycotina</taxon>
        <taxon>Dothideomycetes</taxon>
        <taxon>Dothideomycetes incertae sedis</taxon>
        <taxon>Coniosporium</taxon>
    </lineage>
</organism>
<name>A0ACC3DRD2_9PEZI</name>
<gene>
    <name evidence="1" type="ORF">LTS18_005432</name>
</gene>
<dbReference type="Proteomes" id="UP001186974">
    <property type="component" value="Unassembled WGS sequence"/>
</dbReference>
<evidence type="ECO:0000313" key="1">
    <source>
        <dbReference type="EMBL" id="KAK3079218.1"/>
    </source>
</evidence>
<keyword evidence="2" id="KW-1185">Reference proteome</keyword>
<reference evidence="1" key="1">
    <citation type="submission" date="2024-09" db="EMBL/GenBank/DDBJ databases">
        <title>Black Yeasts Isolated from many extreme environments.</title>
        <authorList>
            <person name="Coleine C."/>
            <person name="Stajich J.E."/>
            <person name="Selbmann L."/>
        </authorList>
    </citation>
    <scope>NUCLEOTIDE SEQUENCE</scope>
    <source>
        <strain evidence="1">CCFEE 5737</strain>
    </source>
</reference>
<comment type="caution">
    <text evidence="1">The sequence shown here is derived from an EMBL/GenBank/DDBJ whole genome shotgun (WGS) entry which is preliminary data.</text>
</comment>
<evidence type="ECO:0000313" key="2">
    <source>
        <dbReference type="Proteomes" id="UP001186974"/>
    </source>
</evidence>
<proteinExistence type="predicted"/>
<protein>
    <submittedName>
        <fullName evidence="1">Uncharacterized protein</fullName>
    </submittedName>
</protein>
<sequence length="155" mass="16903">MSDEDYEAFLDKANQDTSGNGSGSASKKKVGTKSVDTEVPEPLEAVEAYYTSDADEPFEPVSLPVSLQWKGDGLPSEDELADLINHKGAVSSMTREDFDPRGQYEKVIDAVKSVGTGELGFYDVDLDKTRSEYYVVILDKGKERLVGLKAVVVQS</sequence>